<evidence type="ECO:0000313" key="2">
    <source>
        <dbReference type="Proteomes" id="UP000774326"/>
    </source>
</evidence>
<reference evidence="1" key="1">
    <citation type="journal article" date="2021" name="Open Biol.">
        <title>Shared evolutionary footprints suggest mitochondrial oxidative damage underlies multiple complex I losses in fungi.</title>
        <authorList>
            <person name="Schikora-Tamarit M.A."/>
            <person name="Marcet-Houben M."/>
            <person name="Nosek J."/>
            <person name="Gabaldon T."/>
        </authorList>
    </citation>
    <scope>NUCLEOTIDE SEQUENCE</scope>
    <source>
        <strain evidence="1">CBS2887</strain>
    </source>
</reference>
<dbReference type="EMBL" id="JAEUBG010004822">
    <property type="protein sequence ID" value="KAH3679985.1"/>
    <property type="molecule type" value="Genomic_DNA"/>
</dbReference>
<protein>
    <submittedName>
        <fullName evidence="1">Uncharacterized protein</fullName>
    </submittedName>
</protein>
<dbReference type="AlphaFoldDB" id="A0A9P8TIL1"/>
<proteinExistence type="predicted"/>
<reference evidence="1" key="2">
    <citation type="submission" date="2021-01" db="EMBL/GenBank/DDBJ databases">
        <authorList>
            <person name="Schikora-Tamarit M.A."/>
        </authorList>
    </citation>
    <scope>NUCLEOTIDE SEQUENCE</scope>
    <source>
        <strain evidence="1">CBS2887</strain>
    </source>
</reference>
<comment type="caution">
    <text evidence="1">The sequence shown here is derived from an EMBL/GenBank/DDBJ whole genome shotgun (WGS) entry which is preliminary data.</text>
</comment>
<dbReference type="Proteomes" id="UP000774326">
    <property type="component" value="Unassembled WGS sequence"/>
</dbReference>
<evidence type="ECO:0000313" key="1">
    <source>
        <dbReference type="EMBL" id="KAH3679985.1"/>
    </source>
</evidence>
<name>A0A9P8TIL1_WICPI</name>
<keyword evidence="2" id="KW-1185">Reference proteome</keyword>
<accession>A0A9P8TIL1</accession>
<sequence>MASLSTMKVQSACSKVVWVVKTVLYGSTTEVETCGPGYTANSNLAFLPYSKDNCSNSKEPKPEPVPPPKECVKRKPCNPSHWSDILLILSITSSSKSLPTV</sequence>
<gene>
    <name evidence="1" type="ORF">WICPIJ_008461</name>
</gene>
<organism evidence="1 2">
    <name type="scientific">Wickerhamomyces pijperi</name>
    <name type="common">Yeast</name>
    <name type="synonym">Pichia pijperi</name>
    <dbReference type="NCBI Taxonomy" id="599730"/>
    <lineage>
        <taxon>Eukaryota</taxon>
        <taxon>Fungi</taxon>
        <taxon>Dikarya</taxon>
        <taxon>Ascomycota</taxon>
        <taxon>Saccharomycotina</taxon>
        <taxon>Saccharomycetes</taxon>
        <taxon>Phaffomycetales</taxon>
        <taxon>Wickerhamomycetaceae</taxon>
        <taxon>Wickerhamomyces</taxon>
    </lineage>
</organism>